<evidence type="ECO:0000259" key="1">
    <source>
        <dbReference type="Pfam" id="PF00462"/>
    </source>
</evidence>
<dbReference type="AlphaFoldDB" id="A0A1F6C544"/>
<dbReference type="PROSITE" id="PS51354">
    <property type="entry name" value="GLUTAREDOXIN_2"/>
    <property type="match status" value="1"/>
</dbReference>
<dbReference type="InterPro" id="IPR051548">
    <property type="entry name" value="Grx-like_ET"/>
</dbReference>
<gene>
    <name evidence="2" type="ORF">A2841_02250</name>
</gene>
<dbReference type="EMBL" id="MFKP01000013">
    <property type="protein sequence ID" value="OGG44304.1"/>
    <property type="molecule type" value="Genomic_DNA"/>
</dbReference>
<evidence type="ECO:0000313" key="3">
    <source>
        <dbReference type="Proteomes" id="UP000178249"/>
    </source>
</evidence>
<name>A0A1F6C544_9BACT</name>
<dbReference type="InterPro" id="IPR036249">
    <property type="entry name" value="Thioredoxin-like_sf"/>
</dbReference>
<dbReference type="Pfam" id="PF00462">
    <property type="entry name" value="Glutaredoxin"/>
    <property type="match status" value="1"/>
</dbReference>
<dbReference type="CDD" id="cd02976">
    <property type="entry name" value="NrdH"/>
    <property type="match status" value="1"/>
</dbReference>
<sequence length="82" mass="9496">MAQTQKVSIYSTPTCHFCQMTKEFFGQHNIEYTNYDVSKDLQRRQEMFNLTSQMGVPVIMIDNDIVIGFDKKKISELLGIAE</sequence>
<organism evidence="2 3">
    <name type="scientific">Candidatus Kaiserbacteria bacterium RIFCSPHIGHO2_01_FULL_48_10</name>
    <dbReference type="NCBI Taxonomy" id="1798476"/>
    <lineage>
        <taxon>Bacteria</taxon>
        <taxon>Candidatus Kaiseribacteriota</taxon>
    </lineage>
</organism>
<dbReference type="Gene3D" id="3.40.30.10">
    <property type="entry name" value="Glutaredoxin"/>
    <property type="match status" value="1"/>
</dbReference>
<dbReference type="PANTHER" id="PTHR34386:SF1">
    <property type="entry name" value="GLUTAREDOXIN-LIKE PROTEIN NRDH"/>
    <property type="match status" value="1"/>
</dbReference>
<protein>
    <submittedName>
        <fullName evidence="2">NrdH-redoxin</fullName>
    </submittedName>
</protein>
<dbReference type="Proteomes" id="UP000178249">
    <property type="component" value="Unassembled WGS sequence"/>
</dbReference>
<dbReference type="InterPro" id="IPR002109">
    <property type="entry name" value="Glutaredoxin"/>
</dbReference>
<dbReference type="SUPFAM" id="SSF52833">
    <property type="entry name" value="Thioredoxin-like"/>
    <property type="match status" value="1"/>
</dbReference>
<comment type="caution">
    <text evidence="2">The sequence shown here is derived from an EMBL/GenBank/DDBJ whole genome shotgun (WGS) entry which is preliminary data.</text>
</comment>
<accession>A0A1F6C544</accession>
<feature type="domain" description="Glutaredoxin" evidence="1">
    <location>
        <begin position="7"/>
        <end position="65"/>
    </location>
</feature>
<reference evidence="2 3" key="1">
    <citation type="journal article" date="2016" name="Nat. Commun.">
        <title>Thousands of microbial genomes shed light on interconnected biogeochemical processes in an aquifer system.</title>
        <authorList>
            <person name="Anantharaman K."/>
            <person name="Brown C.T."/>
            <person name="Hug L.A."/>
            <person name="Sharon I."/>
            <person name="Castelle C.J."/>
            <person name="Probst A.J."/>
            <person name="Thomas B.C."/>
            <person name="Singh A."/>
            <person name="Wilkins M.J."/>
            <person name="Karaoz U."/>
            <person name="Brodie E.L."/>
            <person name="Williams K.H."/>
            <person name="Hubbard S.S."/>
            <person name="Banfield J.F."/>
        </authorList>
    </citation>
    <scope>NUCLEOTIDE SEQUENCE [LARGE SCALE GENOMIC DNA]</scope>
</reference>
<dbReference type="GO" id="GO:0009055">
    <property type="term" value="F:electron transfer activity"/>
    <property type="evidence" value="ECO:0007669"/>
    <property type="project" value="TreeGrafter"/>
</dbReference>
<proteinExistence type="predicted"/>
<evidence type="ECO:0000313" key="2">
    <source>
        <dbReference type="EMBL" id="OGG44304.1"/>
    </source>
</evidence>
<dbReference type="GO" id="GO:0045454">
    <property type="term" value="P:cell redox homeostasis"/>
    <property type="evidence" value="ECO:0007669"/>
    <property type="project" value="TreeGrafter"/>
</dbReference>
<dbReference type="PANTHER" id="PTHR34386">
    <property type="entry name" value="GLUTAREDOXIN"/>
    <property type="match status" value="1"/>
</dbReference>